<dbReference type="PROSITE" id="PS50211">
    <property type="entry name" value="DENN"/>
    <property type="match status" value="1"/>
</dbReference>
<feature type="region of interest" description="Disordered" evidence="1">
    <location>
        <begin position="804"/>
        <end position="823"/>
    </location>
</feature>
<dbReference type="Proteomes" id="UP001212997">
    <property type="component" value="Unassembled WGS sequence"/>
</dbReference>
<feature type="region of interest" description="Disordered" evidence="1">
    <location>
        <begin position="205"/>
        <end position="273"/>
    </location>
</feature>
<keyword evidence="4" id="KW-1185">Reference proteome</keyword>
<proteinExistence type="predicted"/>
<dbReference type="Pfam" id="PF07792">
    <property type="entry name" value="Afi1"/>
    <property type="match status" value="1"/>
</dbReference>
<dbReference type="GO" id="GO:0005886">
    <property type="term" value="C:plasma membrane"/>
    <property type="evidence" value="ECO:0007669"/>
    <property type="project" value="TreeGrafter"/>
</dbReference>
<dbReference type="PANTHER" id="PTHR28245">
    <property type="entry name" value="ARF3-INTERACTING PROTEIN 1"/>
    <property type="match status" value="1"/>
</dbReference>
<feature type="region of interest" description="Disordered" evidence="1">
    <location>
        <begin position="538"/>
        <end position="563"/>
    </location>
</feature>
<evidence type="ECO:0000256" key="1">
    <source>
        <dbReference type="SAM" id="MobiDB-lite"/>
    </source>
</evidence>
<dbReference type="InterPro" id="IPR012860">
    <property type="entry name" value="Afi1_N"/>
</dbReference>
<feature type="domain" description="UDENN" evidence="2">
    <location>
        <begin position="9"/>
        <end position="699"/>
    </location>
</feature>
<feature type="compositionally biased region" description="Basic and acidic residues" evidence="1">
    <location>
        <begin position="244"/>
        <end position="256"/>
    </location>
</feature>
<dbReference type="Pfam" id="PF08616">
    <property type="entry name" value="SPA"/>
    <property type="match status" value="1"/>
</dbReference>
<reference evidence="3" key="1">
    <citation type="submission" date="2022-07" db="EMBL/GenBank/DDBJ databases">
        <title>Genome Sequence of Physisporinus lineatus.</title>
        <authorList>
            <person name="Buettner E."/>
        </authorList>
    </citation>
    <scope>NUCLEOTIDE SEQUENCE</scope>
    <source>
        <strain evidence="3">VT162</strain>
    </source>
</reference>
<feature type="region of interest" description="Disordered" evidence="1">
    <location>
        <begin position="292"/>
        <end position="343"/>
    </location>
</feature>
<dbReference type="AlphaFoldDB" id="A0AAD5VE43"/>
<gene>
    <name evidence="3" type="ORF">NLI96_g809</name>
</gene>
<dbReference type="InterPro" id="IPR052809">
    <property type="entry name" value="Actin_polarity_regulatory"/>
</dbReference>
<comment type="caution">
    <text evidence="3">The sequence shown here is derived from an EMBL/GenBank/DDBJ whole genome shotgun (WGS) entry which is preliminary data.</text>
</comment>
<accession>A0AAD5VE43</accession>
<feature type="compositionally biased region" description="Polar residues" evidence="1">
    <location>
        <begin position="257"/>
        <end position="272"/>
    </location>
</feature>
<dbReference type="InterPro" id="IPR037516">
    <property type="entry name" value="Tripartite_DENN"/>
</dbReference>
<evidence type="ECO:0000313" key="4">
    <source>
        <dbReference type="Proteomes" id="UP001212997"/>
    </source>
</evidence>
<protein>
    <recommendedName>
        <fullName evidence="2">UDENN domain-containing protein</fullName>
    </recommendedName>
</protein>
<evidence type="ECO:0000259" key="2">
    <source>
        <dbReference type="PROSITE" id="PS50211"/>
    </source>
</evidence>
<name>A0AAD5VE43_9APHY</name>
<dbReference type="EMBL" id="JANAWD010000014">
    <property type="protein sequence ID" value="KAJ3491307.1"/>
    <property type="molecule type" value="Genomic_DNA"/>
</dbReference>
<sequence length="823" mass="91595">MARSAQHCSFVLLADFDIDRGAQLTYQFPQPLGTDDGYAIVILFWCLLANLMLPDGAERQPEDWTIFFLNQTPFNTIAPVLALEEPENGDSSHGHDDEDRPELLYVLNLVRTKLDKTVRRGAIVKAMAICTRHSFIEIFKPVLLMALDDYFMNPSQDCLARLFDAVNSIDISKAPVLSRFEKIIMRTSERKDVFIEKFEEFTRRNNADTAPGTAKPGSLSSKHGHQNHDSLGSHSSFEDGVLNRGKEKGKEKERKTPGSSLTSLHQPGQYSPSEMEFSKDAVWVGEDSDVDQAGASISNHTTTTSNTASSVRGRSSTDASSSSSLGQPSRREETGLVPTSVNNPTTLKDTHFFPATMDYNDHLLPIRLPLSTFPEEVGDYSLIKLVQTFSSAAVSGPLHPHLHTNGSQTHPIIILFNALVTGKRIIFLGHHQPAGQVSSYVLSACALGSGCGIVLRGFIKRAFPYANLTNREEWESIDAYIAGVTNPIFESSGSWDLLCDVGAGSSRVVVSKDILTRNPQTTTAPLLNLTRTGTLRAEGSLGSEDEMTRPSKDLGPDRRTDLKTDNADNIFMDDITSAIQSHFGEAHVRARFQEYTARFVRLAARYEEDFLSQQTTIGYPNSLYSERLGDRPRLGGGLCFLDEAAGHRELSANASRIEAWRRTESYKLCQADFKKMVSTSPIQGFDVAHQLWRLRHCKRMSDGEAELIFRTLAENLQSYEQVCELLSLLPPHHNGLLPLSFGLFHQQEVIRELTVEIFNELRSHAVGVQFLQSLNHFQRYAYVRQAHARENRVMREQNQLSLPLAPYASRTPSNRSESSLGGG</sequence>
<dbReference type="PANTHER" id="PTHR28245:SF1">
    <property type="entry name" value="ARF3-INTERACTING PROTEIN 1"/>
    <property type="match status" value="1"/>
</dbReference>
<feature type="compositionally biased region" description="Basic and acidic residues" evidence="1">
    <location>
        <begin position="546"/>
        <end position="563"/>
    </location>
</feature>
<organism evidence="3 4">
    <name type="scientific">Meripilus lineatus</name>
    <dbReference type="NCBI Taxonomy" id="2056292"/>
    <lineage>
        <taxon>Eukaryota</taxon>
        <taxon>Fungi</taxon>
        <taxon>Dikarya</taxon>
        <taxon>Basidiomycota</taxon>
        <taxon>Agaricomycotina</taxon>
        <taxon>Agaricomycetes</taxon>
        <taxon>Polyporales</taxon>
        <taxon>Meripilaceae</taxon>
        <taxon>Meripilus</taxon>
    </lineage>
</organism>
<dbReference type="GO" id="GO:0051666">
    <property type="term" value="P:actin cortical patch localization"/>
    <property type="evidence" value="ECO:0007669"/>
    <property type="project" value="TreeGrafter"/>
</dbReference>
<evidence type="ECO:0000313" key="3">
    <source>
        <dbReference type="EMBL" id="KAJ3491307.1"/>
    </source>
</evidence>
<feature type="compositionally biased region" description="Polar residues" evidence="1">
    <location>
        <begin position="810"/>
        <end position="823"/>
    </location>
</feature>
<feature type="compositionally biased region" description="Low complexity" evidence="1">
    <location>
        <begin position="295"/>
        <end position="324"/>
    </location>
</feature>